<organism evidence="2 3">
    <name type="scientific">Candidatus Kuenenbacteria bacterium CG1_02_38_13</name>
    <dbReference type="NCBI Taxonomy" id="1805235"/>
    <lineage>
        <taxon>Bacteria</taxon>
        <taxon>Candidatus Kueneniibacteriota</taxon>
    </lineage>
</organism>
<accession>A0A1J4U4F1</accession>
<dbReference type="InterPro" id="IPR001296">
    <property type="entry name" value="Glyco_trans_1"/>
</dbReference>
<dbReference type="Pfam" id="PF00534">
    <property type="entry name" value="Glycos_transf_1"/>
    <property type="match status" value="1"/>
</dbReference>
<sequence>MKKLYRKLLLDMTNTDVFVKPTMAFIDCGFHRKTKSGDFLRELFSQWFVVTNYWDDSSTGGARVQVSEINKYDYVFYFQILNPLRELRKVTARIIWAPMYDGLVHDSWYWKSLTRIPMKVLAFSQKVQDICDQYRMEHLSVRYFIDPQRYVSALPRNGVHIFFWYRGAIGFSDIQRIVNPDLIDSLTYISTPDPGYTHEDISDDDQRRFHMKIIRQPFVLHHEDFLSFLDNTNVFIAPRKKEGIGTIMLEALAMGKCLIGYDDATMNEYIQDGINGFLFDEHSGRVMELRNVKNMLPNCNRMAYEGYEQWKSASLRIGDFIVQSFVLRSYTKRPWNILVSTACESIFLTKSNIRIIRNAAYSFLCSLKQKIFR</sequence>
<dbReference type="GO" id="GO:0016757">
    <property type="term" value="F:glycosyltransferase activity"/>
    <property type="evidence" value="ECO:0007669"/>
    <property type="project" value="InterPro"/>
</dbReference>
<dbReference type="SUPFAM" id="SSF53756">
    <property type="entry name" value="UDP-Glycosyltransferase/glycogen phosphorylase"/>
    <property type="match status" value="1"/>
</dbReference>
<feature type="domain" description="Glycosyl transferase family 1" evidence="1">
    <location>
        <begin position="222"/>
        <end position="283"/>
    </location>
</feature>
<gene>
    <name evidence="2" type="ORF">AUJ29_01010</name>
</gene>
<dbReference type="AlphaFoldDB" id="A0A1J4U4F1"/>
<comment type="caution">
    <text evidence="2">The sequence shown here is derived from an EMBL/GenBank/DDBJ whole genome shotgun (WGS) entry which is preliminary data.</text>
</comment>
<evidence type="ECO:0000313" key="2">
    <source>
        <dbReference type="EMBL" id="OIO17693.1"/>
    </source>
</evidence>
<dbReference type="Gene3D" id="3.40.50.2000">
    <property type="entry name" value="Glycogen Phosphorylase B"/>
    <property type="match status" value="1"/>
</dbReference>
<evidence type="ECO:0000259" key="1">
    <source>
        <dbReference type="Pfam" id="PF00534"/>
    </source>
</evidence>
<name>A0A1J4U4F1_9BACT</name>
<dbReference type="Proteomes" id="UP000182465">
    <property type="component" value="Unassembled WGS sequence"/>
</dbReference>
<evidence type="ECO:0000313" key="3">
    <source>
        <dbReference type="Proteomes" id="UP000182465"/>
    </source>
</evidence>
<reference evidence="2 3" key="1">
    <citation type="journal article" date="2016" name="Environ. Microbiol.">
        <title>Genomic resolution of a cold subsurface aquifer community provides metabolic insights for novel microbes adapted to high CO concentrations.</title>
        <authorList>
            <person name="Probst A.J."/>
            <person name="Castelle C.J."/>
            <person name="Singh A."/>
            <person name="Brown C.T."/>
            <person name="Anantharaman K."/>
            <person name="Sharon I."/>
            <person name="Hug L.A."/>
            <person name="Burstein D."/>
            <person name="Emerson J.B."/>
            <person name="Thomas B.C."/>
            <person name="Banfield J.F."/>
        </authorList>
    </citation>
    <scope>NUCLEOTIDE SEQUENCE [LARGE SCALE GENOMIC DNA]</scope>
    <source>
        <strain evidence="2">CG1_02_38_13</strain>
    </source>
</reference>
<dbReference type="EMBL" id="MNVB01000024">
    <property type="protein sequence ID" value="OIO17693.1"/>
    <property type="molecule type" value="Genomic_DNA"/>
</dbReference>
<protein>
    <recommendedName>
        <fullName evidence="1">Glycosyl transferase family 1 domain-containing protein</fullName>
    </recommendedName>
</protein>
<proteinExistence type="predicted"/>